<dbReference type="EMBL" id="SDMP01000019">
    <property type="protein sequence ID" value="RYQ91446.1"/>
    <property type="molecule type" value="Genomic_DNA"/>
</dbReference>
<evidence type="ECO:0000313" key="3">
    <source>
        <dbReference type="Proteomes" id="UP000289738"/>
    </source>
</evidence>
<organism evidence="2 3">
    <name type="scientific">Arachis hypogaea</name>
    <name type="common">Peanut</name>
    <dbReference type="NCBI Taxonomy" id="3818"/>
    <lineage>
        <taxon>Eukaryota</taxon>
        <taxon>Viridiplantae</taxon>
        <taxon>Streptophyta</taxon>
        <taxon>Embryophyta</taxon>
        <taxon>Tracheophyta</taxon>
        <taxon>Spermatophyta</taxon>
        <taxon>Magnoliopsida</taxon>
        <taxon>eudicotyledons</taxon>
        <taxon>Gunneridae</taxon>
        <taxon>Pentapetalae</taxon>
        <taxon>rosids</taxon>
        <taxon>fabids</taxon>
        <taxon>Fabales</taxon>
        <taxon>Fabaceae</taxon>
        <taxon>Papilionoideae</taxon>
        <taxon>50 kb inversion clade</taxon>
        <taxon>dalbergioids sensu lato</taxon>
        <taxon>Dalbergieae</taxon>
        <taxon>Pterocarpus clade</taxon>
        <taxon>Arachis</taxon>
    </lineage>
</organism>
<comment type="caution">
    <text evidence="2">The sequence shown here is derived from an EMBL/GenBank/DDBJ whole genome shotgun (WGS) entry which is preliminary data.</text>
</comment>
<feature type="region of interest" description="Disordered" evidence="1">
    <location>
        <begin position="1"/>
        <end position="31"/>
    </location>
</feature>
<evidence type="ECO:0000313" key="2">
    <source>
        <dbReference type="EMBL" id="RYQ91446.1"/>
    </source>
</evidence>
<accession>A0A444XPB2</accession>
<keyword evidence="3" id="KW-1185">Reference proteome</keyword>
<feature type="compositionally biased region" description="Basic and acidic residues" evidence="1">
    <location>
        <begin position="21"/>
        <end position="31"/>
    </location>
</feature>
<sequence length="158" mass="17008">MREKKDRGKGEGGARKRGGGGKRESGGEGREGAVGATQFGVLVSVAKFCVKQLCRVLCTNFWFWISFPNPNELGSVSQEFEGLTGLPHCCGVLHCTRFEVVSPRDPPSPPSPVAAQLVVDSSCRILSVAAGFFGRKSNSRILKSSSLFRRDIIEFSSG</sequence>
<proteinExistence type="predicted"/>
<feature type="compositionally biased region" description="Basic and acidic residues" evidence="1">
    <location>
        <begin position="1"/>
        <end position="14"/>
    </location>
</feature>
<dbReference type="AlphaFoldDB" id="A0A444XPB2"/>
<dbReference type="Proteomes" id="UP000289738">
    <property type="component" value="Chromosome B09"/>
</dbReference>
<name>A0A444XPB2_ARAHY</name>
<reference evidence="2 3" key="1">
    <citation type="submission" date="2019-01" db="EMBL/GenBank/DDBJ databases">
        <title>Sequencing of cultivated peanut Arachis hypogaea provides insights into genome evolution and oil improvement.</title>
        <authorList>
            <person name="Chen X."/>
        </authorList>
    </citation>
    <scope>NUCLEOTIDE SEQUENCE [LARGE SCALE GENOMIC DNA]</scope>
    <source>
        <strain evidence="3">cv. Fuhuasheng</strain>
        <tissue evidence="2">Leaves</tissue>
    </source>
</reference>
<evidence type="ECO:0000256" key="1">
    <source>
        <dbReference type="SAM" id="MobiDB-lite"/>
    </source>
</evidence>
<protein>
    <submittedName>
        <fullName evidence="2">Uncharacterized protein</fullName>
    </submittedName>
</protein>
<dbReference type="STRING" id="3818.A0A444XPB2"/>
<gene>
    <name evidence="2" type="ORF">Ahy_B09g097321</name>
</gene>